<dbReference type="InterPro" id="IPR051396">
    <property type="entry name" value="Bact_Antivir_Def_Nuclease"/>
</dbReference>
<dbReference type="InterPro" id="IPR027417">
    <property type="entry name" value="P-loop_NTPase"/>
</dbReference>
<dbReference type="EMBL" id="LT907987">
    <property type="protein sequence ID" value="SOE45330.1"/>
    <property type="molecule type" value="Genomic_DNA"/>
</dbReference>
<dbReference type="CDD" id="cd01026">
    <property type="entry name" value="TOPRIM_OLD"/>
    <property type="match status" value="1"/>
</dbReference>
<dbReference type="PANTHER" id="PTHR43581">
    <property type="entry name" value="ATP/GTP PHOSPHATASE"/>
    <property type="match status" value="1"/>
</dbReference>
<dbReference type="Pfam" id="PF13175">
    <property type="entry name" value="AAA_15"/>
    <property type="match status" value="1"/>
</dbReference>
<sequence>MKLVKMVIDGFRSYGEKTTLKFGELTTLIGDNGVGKTTVLLVLNKMFGANASDRVIRESDFYSPIGENSVTTDQKKMLCDTYFQLDDSDDRAQAELLRHVCIAKPQGALILHVQLSANWVDDGSAEGAIESKIYFIIDDSDPDNIKKQEAPRRELNLIRMIYVPAVRNPEKQLGAASTSLLARLVRSVNWNAETKEDIEDQLSKLNQTVLEENGLRRINETLSADWRKYYQDERFANVALTIDSTNLNSLANRIQSTFTSQATGHKFRPEEMGDGTRSLFYISNVASVLDIEQSILEDENIQEKPLIDHQPPLLTLVAIEEPENHISPHLLGKLVGRLKDMAELTNCQVLLTSHSPAIISRINPESIRYVRLDPHEGTSTIQSLNLPDKENTVEAYRYVKLAVQVYPELYFAQLVVLGEGASEEIIIPRFLEASGEYLDENGIAFVPLAGRFVHYLWNLLNQLGIPFITLLDLDRERTGGGWGRISYILGELNMIDCKVDKLPSGIEEINDGALNNLSKRLIENKDDANELDEYLKNLERKHVYFSNPLDIDFLMLTYYSDEYKHLLKGNEGPIIKTQNGQQKRVKEYEPQNVSSKEYLKRAEEATKSALKGGVDVTAGESYSSSEKDLMIWYVYFFLGRGKPTTHIQVLDGDEDGSKLTDEKLLKNIPPVIERLCADVATQLNIGAESHD</sequence>
<gene>
    <name evidence="4" type="ORF">LSAT332_A200225</name>
</gene>
<geneLocation type="plasmid" evidence="4">
    <name>p332A2</name>
</geneLocation>
<evidence type="ECO:0000259" key="3">
    <source>
        <dbReference type="Pfam" id="PF20469"/>
    </source>
</evidence>
<dbReference type="InterPro" id="IPR034139">
    <property type="entry name" value="TOPRIM_OLD"/>
</dbReference>
<dbReference type="InterPro" id="IPR003959">
    <property type="entry name" value="ATPase_AAA_core"/>
</dbReference>
<dbReference type="GO" id="GO:0004519">
    <property type="term" value="F:endonuclease activity"/>
    <property type="evidence" value="ECO:0007669"/>
    <property type="project" value="UniProtKB-KW"/>
</dbReference>
<feature type="domain" description="ATPase AAA-type core" evidence="2">
    <location>
        <begin position="213"/>
        <end position="360"/>
    </location>
</feature>
<dbReference type="Pfam" id="PF20469">
    <property type="entry name" value="OLD-like_TOPRIM"/>
    <property type="match status" value="1"/>
</dbReference>
<dbReference type="SUPFAM" id="SSF52540">
    <property type="entry name" value="P-loop containing nucleoside triphosphate hydrolases"/>
    <property type="match status" value="1"/>
</dbReference>
<organism evidence="4">
    <name type="scientific">Latilactobacillus sakei</name>
    <name type="common">Lactobacillus sakei</name>
    <dbReference type="NCBI Taxonomy" id="1599"/>
    <lineage>
        <taxon>Bacteria</taxon>
        <taxon>Bacillati</taxon>
        <taxon>Bacillota</taxon>
        <taxon>Bacilli</taxon>
        <taxon>Lactobacillales</taxon>
        <taxon>Lactobacillaceae</taxon>
        <taxon>Latilactobacillus</taxon>
    </lineage>
</organism>
<dbReference type="InterPro" id="IPR041685">
    <property type="entry name" value="AAA_GajA/Old/RecF-like"/>
</dbReference>
<keyword evidence="4" id="KW-0540">Nuclease</keyword>
<proteinExistence type="predicted"/>
<keyword evidence="4" id="KW-0378">Hydrolase</keyword>
<accession>A0A2H1MYE7</accession>
<name>A0A2H1MYE7_LATSK</name>
<dbReference type="Pfam" id="PF13304">
    <property type="entry name" value="AAA_21"/>
    <property type="match status" value="1"/>
</dbReference>
<feature type="domain" description="Endonuclease GajA/Old nuclease/RecF-like AAA" evidence="1">
    <location>
        <begin position="1"/>
        <end position="72"/>
    </location>
</feature>
<feature type="domain" description="OLD protein-like TOPRIM" evidence="3">
    <location>
        <begin position="411"/>
        <end position="474"/>
    </location>
</feature>
<dbReference type="GO" id="GO:0005524">
    <property type="term" value="F:ATP binding"/>
    <property type="evidence" value="ECO:0007669"/>
    <property type="project" value="InterPro"/>
</dbReference>
<evidence type="ECO:0000259" key="2">
    <source>
        <dbReference type="Pfam" id="PF13304"/>
    </source>
</evidence>
<keyword evidence="4" id="KW-0255">Endonuclease</keyword>
<evidence type="ECO:0000259" key="1">
    <source>
        <dbReference type="Pfam" id="PF13175"/>
    </source>
</evidence>
<dbReference type="Gene3D" id="3.40.50.300">
    <property type="entry name" value="P-loop containing nucleotide triphosphate hydrolases"/>
    <property type="match status" value="1"/>
</dbReference>
<keyword evidence="4" id="KW-0614">Plasmid</keyword>
<dbReference type="AlphaFoldDB" id="A0A2H1MYE7"/>
<protein>
    <submittedName>
        <fullName evidence="4">ATP-dependent endonuclease</fullName>
    </submittedName>
</protein>
<dbReference type="PANTHER" id="PTHR43581:SF4">
    <property type="entry name" value="ATP_GTP PHOSPHATASE"/>
    <property type="match status" value="1"/>
</dbReference>
<reference evidence="4" key="1">
    <citation type="submission" date="2017-09" db="EMBL/GenBank/DDBJ databases">
        <authorList>
            <person name="Ehlers B."/>
            <person name="Leendertz F.H."/>
        </authorList>
    </citation>
    <scope>NUCLEOTIDE SEQUENCE</scope>
    <source>
        <strain evidence="4">T332</strain>
    </source>
</reference>
<dbReference type="GO" id="GO:0016887">
    <property type="term" value="F:ATP hydrolysis activity"/>
    <property type="evidence" value="ECO:0007669"/>
    <property type="project" value="InterPro"/>
</dbReference>
<evidence type="ECO:0000313" key="4">
    <source>
        <dbReference type="EMBL" id="SOE45330.1"/>
    </source>
</evidence>
<dbReference type="RefSeq" id="WP_159372798.1">
    <property type="nucleotide sequence ID" value="NZ_LT907987.1"/>
</dbReference>